<reference evidence="2" key="1">
    <citation type="journal article" date="2023" name="Microbiol Resour">
        <title>Genome Sequences of Rhodoplanes serenus and Two Thermotolerant Strains, Rhodoplanes tepidamans and 'Rhodoplanes cryptolactis,' Further Refine the Genus.</title>
        <authorList>
            <person name="Rayyan A.A."/>
            <person name="Kyndt J.A."/>
        </authorList>
    </citation>
    <scope>NUCLEOTIDE SEQUENCE</scope>
    <source>
        <strain evidence="2">DSM 9987</strain>
    </source>
</reference>
<gene>
    <name evidence="2" type="ORF">PQJ73_12900</name>
</gene>
<keyword evidence="3" id="KW-1185">Reference proteome</keyword>
<keyword evidence="1" id="KW-0472">Membrane</keyword>
<name>A0ABT5JAC9_RHOTP</name>
<evidence type="ECO:0008006" key="4">
    <source>
        <dbReference type="Google" id="ProtNLM"/>
    </source>
</evidence>
<dbReference type="Proteomes" id="UP001165652">
    <property type="component" value="Unassembled WGS sequence"/>
</dbReference>
<sequence>MDETSQKIVIVDLRIPFFRLVFFLVKLSLAAIPAAIILAVIGFVLSAVFAALFGGHMDMFMRRWSM</sequence>
<organism evidence="2 3">
    <name type="scientific">Rhodoplanes tepidamans</name>
    <name type="common">Rhodoplanes cryptolactis</name>
    <dbReference type="NCBI Taxonomy" id="200616"/>
    <lineage>
        <taxon>Bacteria</taxon>
        <taxon>Pseudomonadati</taxon>
        <taxon>Pseudomonadota</taxon>
        <taxon>Alphaproteobacteria</taxon>
        <taxon>Hyphomicrobiales</taxon>
        <taxon>Nitrobacteraceae</taxon>
        <taxon>Rhodoplanes</taxon>
    </lineage>
</organism>
<feature type="transmembrane region" description="Helical" evidence="1">
    <location>
        <begin position="20"/>
        <end position="53"/>
    </location>
</feature>
<evidence type="ECO:0000256" key="1">
    <source>
        <dbReference type="SAM" id="Phobius"/>
    </source>
</evidence>
<protein>
    <recommendedName>
        <fullName evidence="4">ABC transporter permease</fullName>
    </recommendedName>
</protein>
<proteinExistence type="predicted"/>
<dbReference type="EMBL" id="JAQQLI010000017">
    <property type="protein sequence ID" value="MDC7786584.1"/>
    <property type="molecule type" value="Genomic_DNA"/>
</dbReference>
<reference evidence="2" key="2">
    <citation type="submission" date="2023-02" db="EMBL/GenBank/DDBJ databases">
        <authorList>
            <person name="Rayyan A."/>
            <person name="Meyer T."/>
            <person name="Kyndt J.A."/>
        </authorList>
    </citation>
    <scope>NUCLEOTIDE SEQUENCE</scope>
    <source>
        <strain evidence="2">DSM 9987</strain>
    </source>
</reference>
<dbReference type="RefSeq" id="WP_272777430.1">
    <property type="nucleotide sequence ID" value="NZ_JAQQLI010000017.1"/>
</dbReference>
<accession>A0ABT5JAC9</accession>
<evidence type="ECO:0000313" key="2">
    <source>
        <dbReference type="EMBL" id="MDC7786584.1"/>
    </source>
</evidence>
<keyword evidence="1" id="KW-1133">Transmembrane helix</keyword>
<evidence type="ECO:0000313" key="3">
    <source>
        <dbReference type="Proteomes" id="UP001165652"/>
    </source>
</evidence>
<keyword evidence="1" id="KW-0812">Transmembrane</keyword>
<comment type="caution">
    <text evidence="2">The sequence shown here is derived from an EMBL/GenBank/DDBJ whole genome shotgun (WGS) entry which is preliminary data.</text>
</comment>